<protein>
    <recommendedName>
        <fullName evidence="10">tRNA dimethylallyltransferase</fullName>
        <ecNumber evidence="10">2.5.1.75</ecNumber>
    </recommendedName>
    <alternativeName>
        <fullName evidence="10">Dimethylallyl diphosphate:tRNA dimethylallyltransferase</fullName>
        <shortName evidence="10">DMAPP:tRNA dimethylallyltransferase</shortName>
        <shortName evidence="10">DMATase</shortName>
    </alternativeName>
    <alternativeName>
        <fullName evidence="10">Isopentenyl-diphosphate:tRNA isopentenyltransferase</fullName>
        <shortName evidence="10">IPP transferase</shortName>
        <shortName evidence="10">IPPT</shortName>
        <shortName evidence="10">IPTase</shortName>
    </alternativeName>
</protein>
<dbReference type="InterPro" id="IPR039657">
    <property type="entry name" value="Dimethylallyltransferase"/>
</dbReference>
<name>A0A7V2F6A1_RHOMR</name>
<comment type="cofactor">
    <cofactor evidence="1 10">
        <name>Mg(2+)</name>
        <dbReference type="ChEBI" id="CHEBI:18420"/>
    </cofactor>
</comment>
<dbReference type="PANTHER" id="PTHR11088">
    <property type="entry name" value="TRNA DIMETHYLALLYLTRANSFERASE"/>
    <property type="match status" value="1"/>
</dbReference>
<feature type="region of interest" description="Interaction with substrate tRNA" evidence="10">
    <location>
        <begin position="54"/>
        <end position="57"/>
    </location>
</feature>
<feature type="region of interest" description="Interaction with substrate tRNA" evidence="10">
    <location>
        <begin position="178"/>
        <end position="182"/>
    </location>
</feature>
<dbReference type="GO" id="GO:0005524">
    <property type="term" value="F:ATP binding"/>
    <property type="evidence" value="ECO:0007669"/>
    <property type="project" value="UniProtKB-UniRule"/>
</dbReference>
<dbReference type="InterPro" id="IPR018022">
    <property type="entry name" value="IPT"/>
</dbReference>
<feature type="binding site" evidence="10">
    <location>
        <begin position="31"/>
        <end position="36"/>
    </location>
    <ligand>
        <name>substrate</name>
    </ligand>
</feature>
<keyword evidence="4 10" id="KW-0808">Transferase</keyword>
<feature type="site" description="Interaction with substrate tRNA" evidence="10">
    <location>
        <position position="120"/>
    </location>
</feature>
<evidence type="ECO:0000256" key="10">
    <source>
        <dbReference type="HAMAP-Rule" id="MF_00185"/>
    </source>
</evidence>
<dbReference type="EMBL" id="DSGB01000005">
    <property type="protein sequence ID" value="HER96171.1"/>
    <property type="molecule type" value="Genomic_DNA"/>
</dbReference>
<evidence type="ECO:0000256" key="4">
    <source>
        <dbReference type="ARBA" id="ARBA00022679"/>
    </source>
</evidence>
<evidence type="ECO:0000256" key="3">
    <source>
        <dbReference type="ARBA" id="ARBA00005842"/>
    </source>
</evidence>
<dbReference type="PANTHER" id="PTHR11088:SF60">
    <property type="entry name" value="TRNA DIMETHYLALLYLTRANSFERASE"/>
    <property type="match status" value="1"/>
</dbReference>
<dbReference type="InterPro" id="IPR027417">
    <property type="entry name" value="P-loop_NTPase"/>
</dbReference>
<dbReference type="GO" id="GO:0052381">
    <property type="term" value="F:tRNA dimethylallyltransferase activity"/>
    <property type="evidence" value="ECO:0007669"/>
    <property type="project" value="UniProtKB-UniRule"/>
</dbReference>
<sequence>MPVVHELVQTLACWQAEHAAEGTFLILAGPTAVGKTALSLALAETLGAEIISADSRQVYRQLNIGTAKPDPEALARVPHHFINERDLGEPFSAGHFAFEAWARMAAILERGRIPLVVGGSTLYLEALQFGLAEIPDIDPSVRQWLQERLAREGPERLYRELVQVDPQAAQRLDPSKTQRVLRALEVYHGTGRPITAYYQNHRRPPYAFRTIVLYRERSVLYERINRRVDAMLEAGLVQEVESLLQAGYDPTLEALRTIGYAEVIPYLKGVYPYATMRALIQRNTRRYAKRQLAWFRRFSFEWILLED</sequence>
<evidence type="ECO:0000256" key="1">
    <source>
        <dbReference type="ARBA" id="ARBA00001946"/>
    </source>
</evidence>
<comment type="similarity">
    <text evidence="3 10 13">Belongs to the IPP transferase family.</text>
</comment>
<feature type="binding site" evidence="10">
    <location>
        <begin position="29"/>
        <end position="36"/>
    </location>
    <ligand>
        <name>ATP</name>
        <dbReference type="ChEBI" id="CHEBI:30616"/>
    </ligand>
</feature>
<keyword evidence="6 10" id="KW-0547">Nucleotide-binding</keyword>
<dbReference type="Pfam" id="PF01715">
    <property type="entry name" value="IPPT"/>
    <property type="match status" value="1"/>
</dbReference>
<comment type="catalytic activity">
    <reaction evidence="9 10 11">
        <text>adenosine(37) in tRNA + dimethylallyl diphosphate = N(6)-dimethylallyladenosine(37) in tRNA + diphosphate</text>
        <dbReference type="Rhea" id="RHEA:26482"/>
        <dbReference type="Rhea" id="RHEA-COMP:10162"/>
        <dbReference type="Rhea" id="RHEA-COMP:10375"/>
        <dbReference type="ChEBI" id="CHEBI:33019"/>
        <dbReference type="ChEBI" id="CHEBI:57623"/>
        <dbReference type="ChEBI" id="CHEBI:74411"/>
        <dbReference type="ChEBI" id="CHEBI:74415"/>
        <dbReference type="EC" id="2.5.1.75"/>
    </reaction>
</comment>
<feature type="site" description="Interaction with substrate tRNA" evidence="10">
    <location>
        <position position="142"/>
    </location>
</feature>
<comment type="caution">
    <text evidence="10">Lacks conserved residue(s) required for the propagation of feature annotation.</text>
</comment>
<evidence type="ECO:0000256" key="11">
    <source>
        <dbReference type="RuleBase" id="RU003783"/>
    </source>
</evidence>
<evidence type="ECO:0000256" key="7">
    <source>
        <dbReference type="ARBA" id="ARBA00022840"/>
    </source>
</evidence>
<reference evidence="14" key="1">
    <citation type="journal article" date="2020" name="mSystems">
        <title>Genome- and Community-Level Interaction Insights into Carbon Utilization and Element Cycling Functions of Hydrothermarchaeota in Hydrothermal Sediment.</title>
        <authorList>
            <person name="Zhou Z."/>
            <person name="Liu Y."/>
            <person name="Xu W."/>
            <person name="Pan J."/>
            <person name="Luo Z.H."/>
            <person name="Li M."/>
        </authorList>
    </citation>
    <scope>NUCLEOTIDE SEQUENCE [LARGE SCALE GENOMIC DNA]</scope>
    <source>
        <strain evidence="14">SpSt-143</strain>
    </source>
</reference>
<proteinExistence type="inferred from homology"/>
<dbReference type="Gene3D" id="3.40.50.300">
    <property type="entry name" value="P-loop containing nucleotide triphosphate hydrolases"/>
    <property type="match status" value="1"/>
</dbReference>
<dbReference type="GO" id="GO:0006400">
    <property type="term" value="P:tRNA modification"/>
    <property type="evidence" value="ECO:0007669"/>
    <property type="project" value="TreeGrafter"/>
</dbReference>
<dbReference type="SUPFAM" id="SSF52540">
    <property type="entry name" value="P-loop containing nucleoside triphosphate hydrolases"/>
    <property type="match status" value="2"/>
</dbReference>
<accession>A0A7V2F6A1</accession>
<evidence type="ECO:0000256" key="5">
    <source>
        <dbReference type="ARBA" id="ARBA00022694"/>
    </source>
</evidence>
<keyword evidence="8 10" id="KW-0460">Magnesium</keyword>
<evidence type="ECO:0000256" key="12">
    <source>
        <dbReference type="RuleBase" id="RU003784"/>
    </source>
</evidence>
<dbReference type="NCBIfam" id="TIGR00174">
    <property type="entry name" value="miaA"/>
    <property type="match status" value="1"/>
</dbReference>
<comment type="subunit">
    <text evidence="10">Monomer.</text>
</comment>
<keyword evidence="7 10" id="KW-0067">ATP-binding</keyword>
<evidence type="ECO:0000256" key="8">
    <source>
        <dbReference type="ARBA" id="ARBA00022842"/>
    </source>
</evidence>
<dbReference type="AlphaFoldDB" id="A0A7V2F6A1"/>
<evidence type="ECO:0000313" key="14">
    <source>
        <dbReference type="EMBL" id="HER96171.1"/>
    </source>
</evidence>
<dbReference type="EC" id="2.5.1.75" evidence="10"/>
<dbReference type="Gene3D" id="1.10.20.140">
    <property type="match status" value="1"/>
</dbReference>
<organism evidence="14">
    <name type="scientific">Rhodothermus marinus</name>
    <name type="common">Rhodothermus obamensis</name>
    <dbReference type="NCBI Taxonomy" id="29549"/>
    <lineage>
        <taxon>Bacteria</taxon>
        <taxon>Pseudomonadati</taxon>
        <taxon>Rhodothermota</taxon>
        <taxon>Rhodothermia</taxon>
        <taxon>Rhodothermales</taxon>
        <taxon>Rhodothermaceae</taxon>
        <taxon>Rhodothermus</taxon>
    </lineage>
</organism>
<evidence type="ECO:0000256" key="6">
    <source>
        <dbReference type="ARBA" id="ARBA00022741"/>
    </source>
</evidence>
<dbReference type="HAMAP" id="MF_00185">
    <property type="entry name" value="IPP_trans"/>
    <property type="match status" value="1"/>
</dbReference>
<comment type="function">
    <text evidence="2 10 12">Catalyzes the transfer of a dimethylallyl group onto the adenine at position 37 in tRNAs that read codons beginning with uridine, leading to the formation of N6-(dimethylallyl)adenosine (i(6)A).</text>
</comment>
<keyword evidence="5 10" id="KW-0819">tRNA processing</keyword>
<evidence type="ECO:0000256" key="9">
    <source>
        <dbReference type="ARBA" id="ARBA00049563"/>
    </source>
</evidence>
<evidence type="ECO:0000256" key="2">
    <source>
        <dbReference type="ARBA" id="ARBA00003213"/>
    </source>
</evidence>
<dbReference type="FunFam" id="1.10.20.140:FF:000001">
    <property type="entry name" value="tRNA dimethylallyltransferase"/>
    <property type="match status" value="1"/>
</dbReference>
<gene>
    <name evidence="10 14" type="primary">miaA</name>
    <name evidence="14" type="ORF">ENO59_06600</name>
</gene>
<evidence type="ECO:0000256" key="13">
    <source>
        <dbReference type="RuleBase" id="RU003785"/>
    </source>
</evidence>
<comment type="caution">
    <text evidence="14">The sequence shown here is derived from an EMBL/GenBank/DDBJ whole genome shotgun (WGS) entry which is preliminary data.</text>
</comment>